<evidence type="ECO:0000256" key="1">
    <source>
        <dbReference type="ARBA" id="ARBA00003236"/>
    </source>
</evidence>
<feature type="domain" description="NodB homology" evidence="5">
    <location>
        <begin position="81"/>
        <end position="299"/>
    </location>
</feature>
<sequence>MSAFDSAAATDIRPDAMKVRDLVGYGETPPHPHWPGNARIAVNFNLNVEGGGESTLANGDAVSEGMLNDIGVETKASRRVPLVESVFEYGSRRGAWRLLDIFARFSVPVSVLGVARALEQNPLLARACVERGHEMVSHGYRWIDYGEVDEATERAHIRQAVEILTRLAGSRPVGWMTGRPGENTRRLVAEEGGFLYDRDSLADELPYWVETANGPHLVIPYSYETNDNRFDANSGFSTAQDFFEYMRDAFDILYEEGAAGAPKLLSIGLHDRLIGRPGRAGGLVKFLQHATAREGVWFCRGIDIARHWRARFPARA</sequence>
<dbReference type="PANTHER" id="PTHR43123:SF1">
    <property type="entry name" value="POLYSACCHARIDE DEACETYLASE-RELATED"/>
    <property type="match status" value="1"/>
</dbReference>
<evidence type="ECO:0000256" key="3">
    <source>
        <dbReference type="ARBA" id="ARBA00020071"/>
    </source>
</evidence>
<comment type="similarity">
    <text evidence="2">Belongs to the polysaccharide deacetylase family.</text>
</comment>
<dbReference type="RefSeq" id="WP_230553221.1">
    <property type="nucleotide sequence ID" value="NZ_JAJISD010000011.1"/>
</dbReference>
<gene>
    <name evidence="6" type="ORF">LJ725_22690</name>
</gene>
<dbReference type="Gene3D" id="3.20.20.370">
    <property type="entry name" value="Glycoside hydrolase/deacetylase"/>
    <property type="match status" value="1"/>
</dbReference>
<evidence type="ECO:0000313" key="7">
    <source>
        <dbReference type="Proteomes" id="UP001198862"/>
    </source>
</evidence>
<comment type="function">
    <text evidence="1">Is involved in generating a small heat-stable compound (Nod), an acylated oligomer of N-acetylglucosamine, that stimulates mitosis in various plant protoplasts.</text>
</comment>
<dbReference type="PANTHER" id="PTHR43123">
    <property type="entry name" value="POLYSACCHARIDE DEACETYLASE-RELATED"/>
    <property type="match status" value="1"/>
</dbReference>
<dbReference type="Pfam" id="PF01522">
    <property type="entry name" value="Polysacc_deac_1"/>
    <property type="match status" value="1"/>
</dbReference>
<proteinExistence type="inferred from homology"/>
<dbReference type="InterPro" id="IPR002509">
    <property type="entry name" value="NODB_dom"/>
</dbReference>
<keyword evidence="7" id="KW-1185">Reference proteome</keyword>
<protein>
    <recommendedName>
        <fullName evidence="3">Chitooligosaccharide deacetylase</fullName>
    </recommendedName>
    <alternativeName>
        <fullName evidence="4">Nodulation protein B</fullName>
    </alternativeName>
</protein>
<dbReference type="PROSITE" id="PS51677">
    <property type="entry name" value="NODB"/>
    <property type="match status" value="1"/>
</dbReference>
<organism evidence="6 7">
    <name type="scientific">Reyranella aquatilis</name>
    <dbReference type="NCBI Taxonomy" id="2035356"/>
    <lineage>
        <taxon>Bacteria</taxon>
        <taxon>Pseudomonadati</taxon>
        <taxon>Pseudomonadota</taxon>
        <taxon>Alphaproteobacteria</taxon>
        <taxon>Hyphomicrobiales</taxon>
        <taxon>Reyranellaceae</taxon>
        <taxon>Reyranella</taxon>
    </lineage>
</organism>
<name>A0ABS8L0D0_9HYPH</name>
<evidence type="ECO:0000313" key="6">
    <source>
        <dbReference type="EMBL" id="MCC8431795.1"/>
    </source>
</evidence>
<evidence type="ECO:0000256" key="2">
    <source>
        <dbReference type="ARBA" id="ARBA00010973"/>
    </source>
</evidence>
<accession>A0ABS8L0D0</accession>
<comment type="caution">
    <text evidence="6">The sequence shown here is derived from an EMBL/GenBank/DDBJ whole genome shotgun (WGS) entry which is preliminary data.</text>
</comment>
<evidence type="ECO:0000259" key="5">
    <source>
        <dbReference type="PROSITE" id="PS51677"/>
    </source>
</evidence>
<reference evidence="6 7" key="1">
    <citation type="submission" date="2021-11" db="EMBL/GenBank/DDBJ databases">
        <authorList>
            <person name="Lee D.-H."/>
            <person name="Kim S.-B."/>
        </authorList>
    </citation>
    <scope>NUCLEOTIDE SEQUENCE [LARGE SCALE GENOMIC DNA]</scope>
    <source>
        <strain evidence="6 7">KCTC 52223</strain>
    </source>
</reference>
<dbReference type="EMBL" id="JAJISD010000011">
    <property type="protein sequence ID" value="MCC8431795.1"/>
    <property type="molecule type" value="Genomic_DNA"/>
</dbReference>
<dbReference type="InterPro" id="IPR011330">
    <property type="entry name" value="Glyco_hydro/deAcase_b/a-brl"/>
</dbReference>
<evidence type="ECO:0000256" key="4">
    <source>
        <dbReference type="ARBA" id="ARBA00032976"/>
    </source>
</evidence>
<dbReference type="Proteomes" id="UP001198862">
    <property type="component" value="Unassembled WGS sequence"/>
</dbReference>
<dbReference type="SUPFAM" id="SSF88713">
    <property type="entry name" value="Glycoside hydrolase/deacetylase"/>
    <property type="match status" value="1"/>
</dbReference>